<keyword evidence="1" id="KW-0732">Signal</keyword>
<evidence type="ECO:0000256" key="1">
    <source>
        <dbReference type="SAM" id="SignalP"/>
    </source>
</evidence>
<dbReference type="Proteomes" id="UP000355283">
    <property type="component" value="Unassembled WGS sequence"/>
</dbReference>
<organism evidence="2 3">
    <name type="scientific">Nannochloropsis salina CCMP1776</name>
    <dbReference type="NCBI Taxonomy" id="1027361"/>
    <lineage>
        <taxon>Eukaryota</taxon>
        <taxon>Sar</taxon>
        <taxon>Stramenopiles</taxon>
        <taxon>Ochrophyta</taxon>
        <taxon>Eustigmatophyceae</taxon>
        <taxon>Eustigmatales</taxon>
        <taxon>Monodopsidaceae</taxon>
        <taxon>Microchloropsis</taxon>
        <taxon>Microchloropsis salina</taxon>
    </lineage>
</organism>
<evidence type="ECO:0000313" key="2">
    <source>
        <dbReference type="EMBL" id="TFJ83847.1"/>
    </source>
</evidence>
<gene>
    <name evidence="2" type="ORF">NSK_004944</name>
</gene>
<comment type="caution">
    <text evidence="2">The sequence shown here is derived from an EMBL/GenBank/DDBJ whole genome shotgun (WGS) entry which is preliminary data.</text>
</comment>
<accession>A0A4D9D0A1</accession>
<name>A0A4D9D0A1_9STRA</name>
<dbReference type="EMBL" id="SDOX01000021">
    <property type="protein sequence ID" value="TFJ83847.1"/>
    <property type="molecule type" value="Genomic_DNA"/>
</dbReference>
<evidence type="ECO:0000313" key="3">
    <source>
        <dbReference type="Proteomes" id="UP000355283"/>
    </source>
</evidence>
<dbReference type="OrthoDB" id="192566at2759"/>
<keyword evidence="3" id="KW-1185">Reference proteome</keyword>
<reference evidence="2 3" key="1">
    <citation type="submission" date="2019-01" db="EMBL/GenBank/DDBJ databases">
        <title>Nuclear Genome Assembly of the Microalgal Biofuel strain Nannochloropsis salina CCMP1776.</title>
        <authorList>
            <person name="Hovde B."/>
        </authorList>
    </citation>
    <scope>NUCLEOTIDE SEQUENCE [LARGE SCALE GENOMIC DNA]</scope>
    <source>
        <strain evidence="2 3">CCMP1776</strain>
    </source>
</reference>
<feature type="signal peptide" evidence="1">
    <location>
        <begin position="1"/>
        <end position="19"/>
    </location>
</feature>
<proteinExistence type="predicted"/>
<dbReference type="AlphaFoldDB" id="A0A4D9D0A1"/>
<sequence>MRRLWVVYLSLLGSRSSLASTRVVLETGPNLGRIIPLRLAHYLGPWIVPTGEDDVESKAKLLAAVTENKTGGRIKQKGGDRILLSFGNTATYQALLDHISEWKEAPEIEIATAESFGIFTVRRGHVTIIAGNGFPIDTAWNATTTVDTGAAFAAYEVLQSLGFAFWSPLEGPIPPVTLQNLPEKDGHWARWEAPRWRSRTFHLHTQHPLELTDVLQGFDLPWSLDRGGVDIAAHESGGEAWKGLEDIERRWMSTGLVGGGGGESHAACSALEDRRLSNVSTCAAIIAQGEHCELWEEMVPDVSRFFEWSIAHRLNRVEWILLGNRRWGSLVDSPLRQARLRLLAALGQGLGLMVGVDDPIAFQQQHSWVMTTTLAPEVWQVAAVKERVDWLIGGAGFDFLSTEAGFSEFSAPDDKLMLRLLDAFAGRVNGTWGKEATVKVHCSSNQFCKNFKDPRSDTPLNFNFLPTYAGPELGVLPHTVQAYALDDPSAGVYGNRNFTFMADYMRWEAGKGGARGEKEGFRRQIHFYPETAYFINVDIDVPLFLPVYAERRLHDLLLLAEAEDEEGFRLAGAWNFDSGWEWGYWLNSAIMAAAMWDPTQFLSGGTDSSRAFEEAVERSLRQLAPSYRSRVAEWVSDMAHFQYHTLLLGELGDDIDAASSCPDQVKLSGIAYLCGKDTWVELPRRLGLTFTQPNYVAFEEHADPYYPHVQPLLAYMQRGTERLYLDGASLVRVVESENNVSPALMEHLKEMRDGAHMLALRAQQMALLYQATSPNCTEKGSDVLRDRLKLLSESRTLLEKATAVVQSRESRYQAPLGRIAGWRENPTVYHWDYLWSVKSLYFWWRDQGRAEAVSFKSRWSFCYLNRMDPTEVALGVGKNFLRIISTNLPRILPWSGSITDCLAPPSKEYVFPRDL</sequence>
<protein>
    <submittedName>
        <fullName evidence="2">Uncharacterized protein</fullName>
    </submittedName>
</protein>
<feature type="chain" id="PRO_5020031692" evidence="1">
    <location>
        <begin position="20"/>
        <end position="915"/>
    </location>
</feature>